<feature type="region of interest" description="Disordered" evidence="1">
    <location>
        <begin position="158"/>
        <end position="225"/>
    </location>
</feature>
<dbReference type="Proteomes" id="UP001140560">
    <property type="component" value="Unassembled WGS sequence"/>
</dbReference>
<organism evidence="2 3">
    <name type="scientific">Neocucurbitaria cava</name>
    <dbReference type="NCBI Taxonomy" id="798079"/>
    <lineage>
        <taxon>Eukaryota</taxon>
        <taxon>Fungi</taxon>
        <taxon>Dikarya</taxon>
        <taxon>Ascomycota</taxon>
        <taxon>Pezizomycotina</taxon>
        <taxon>Dothideomycetes</taxon>
        <taxon>Pleosporomycetidae</taxon>
        <taxon>Pleosporales</taxon>
        <taxon>Pleosporineae</taxon>
        <taxon>Cucurbitariaceae</taxon>
        <taxon>Neocucurbitaria</taxon>
    </lineage>
</organism>
<dbReference type="EMBL" id="JAPEUY010000019">
    <property type="protein sequence ID" value="KAJ4363638.1"/>
    <property type="molecule type" value="Genomic_DNA"/>
</dbReference>
<reference evidence="2" key="1">
    <citation type="submission" date="2022-10" db="EMBL/GenBank/DDBJ databases">
        <title>Tapping the CABI collections for fungal endophytes: first genome assemblies for Collariella, Neodidymelliopsis, Ascochyta clinopodiicola, Didymella pomorum, Didymosphaeria variabile, Neocosmospora piperis and Neocucurbitaria cava.</title>
        <authorList>
            <person name="Hill R."/>
        </authorList>
    </citation>
    <scope>NUCLEOTIDE SEQUENCE</scope>
    <source>
        <strain evidence="2">IMI 356814</strain>
    </source>
</reference>
<evidence type="ECO:0000313" key="3">
    <source>
        <dbReference type="Proteomes" id="UP001140560"/>
    </source>
</evidence>
<feature type="region of interest" description="Disordered" evidence="1">
    <location>
        <begin position="1"/>
        <end position="22"/>
    </location>
</feature>
<feature type="compositionally biased region" description="Basic and acidic residues" evidence="1">
    <location>
        <begin position="166"/>
        <end position="199"/>
    </location>
</feature>
<protein>
    <submittedName>
        <fullName evidence="2">Uncharacterized protein</fullName>
    </submittedName>
</protein>
<sequence>MQCSSFIASNPPPPSKPLSCPAPIIAPTHHPITSRLSPPKMRTYGYVITSSIPETPHPVAPRPIAICHTLEKAKEELMRAAHRLRDEARMAGLIYELEVREIIEVEETDREPGQLLMVTVTQAYETRVVGGYETRVMSGYRQIGWMCIQPALMVDRCPEESGGAEGQRRGAEGSRGGAEDPRRGAESQRRGAEGRRVRFEGQGGGDEGRRDGGDGQSGRAGYTYG</sequence>
<comment type="caution">
    <text evidence="2">The sequence shown here is derived from an EMBL/GenBank/DDBJ whole genome shotgun (WGS) entry which is preliminary data.</text>
</comment>
<dbReference type="AlphaFoldDB" id="A0A9W8Y2C3"/>
<feature type="compositionally biased region" description="Gly residues" evidence="1">
    <location>
        <begin position="214"/>
        <end position="225"/>
    </location>
</feature>
<gene>
    <name evidence="2" type="ORF">N0V83_009934</name>
</gene>
<name>A0A9W8Y2C3_9PLEO</name>
<accession>A0A9W8Y2C3</accession>
<evidence type="ECO:0000313" key="2">
    <source>
        <dbReference type="EMBL" id="KAJ4363638.1"/>
    </source>
</evidence>
<keyword evidence="3" id="KW-1185">Reference proteome</keyword>
<evidence type="ECO:0000256" key="1">
    <source>
        <dbReference type="SAM" id="MobiDB-lite"/>
    </source>
</evidence>
<proteinExistence type="predicted"/>